<protein>
    <recommendedName>
        <fullName evidence="9">Geranylgeranylglyceryl phosphate synthase</fullName>
        <shortName evidence="9">GGGP synthase</shortName>
        <shortName evidence="9">GGGPS</shortName>
        <ecNumber evidence="9">2.5.1.41</ecNumber>
    </recommendedName>
    <alternativeName>
        <fullName evidence="9">(S)-3-O-geranylgeranylglyceryl phosphate synthase</fullName>
    </alternativeName>
    <alternativeName>
        <fullName evidence="9">Phosphoglycerol geranylgeranyltransferase</fullName>
    </alternativeName>
</protein>
<keyword evidence="7 9" id="KW-1208">Phospholipid metabolism</keyword>
<dbReference type="EMBL" id="CP001719">
    <property type="protein sequence ID" value="ADC46953.1"/>
    <property type="molecule type" value="Genomic_DNA"/>
</dbReference>
<dbReference type="PANTHER" id="PTHR40029">
    <property type="match status" value="1"/>
</dbReference>
<evidence type="ECO:0000313" key="11">
    <source>
        <dbReference type="Proteomes" id="UP000008680"/>
    </source>
</evidence>
<dbReference type="InterPro" id="IPR008205">
    <property type="entry name" value="GGGP_HepGP_synthase"/>
</dbReference>
<keyword evidence="1 9" id="KW-0444">Lipid biosynthesis</keyword>
<dbReference type="NCBIfam" id="TIGR01769">
    <property type="entry name" value="GGGP"/>
    <property type="match status" value="1"/>
</dbReference>
<comment type="caution">
    <text evidence="9">Lacks conserved residue(s) required for the propagation of feature annotation.</text>
</comment>
<comment type="catalytic activity">
    <reaction evidence="8 9">
        <text>sn-glycerol 1-phosphate + (2E,6E,10E)-geranylgeranyl diphosphate = sn-3-O-(geranylgeranyl)glycerol 1-phosphate + diphosphate</text>
        <dbReference type="Rhea" id="RHEA:23404"/>
        <dbReference type="ChEBI" id="CHEBI:33019"/>
        <dbReference type="ChEBI" id="CHEBI:57677"/>
        <dbReference type="ChEBI" id="CHEBI:57685"/>
        <dbReference type="ChEBI" id="CHEBI:58756"/>
        <dbReference type="EC" id="2.5.1.41"/>
    </reaction>
</comment>
<dbReference type="InterPro" id="IPR038597">
    <property type="entry name" value="GGGP/HepGP_synthase_sf"/>
</dbReference>
<feature type="binding site" evidence="9">
    <location>
        <begin position="170"/>
        <end position="176"/>
    </location>
    <ligand>
        <name>sn-glycerol 1-phosphate</name>
        <dbReference type="ChEBI" id="CHEBI:57685"/>
    </ligand>
</feature>
<evidence type="ECO:0000256" key="4">
    <source>
        <dbReference type="ARBA" id="ARBA00022842"/>
    </source>
</evidence>
<dbReference type="HOGENOM" id="CLU_068610_0_0_2"/>
<dbReference type="GO" id="GO:0000287">
    <property type="term" value="F:magnesium ion binding"/>
    <property type="evidence" value="ECO:0007669"/>
    <property type="project" value="UniProtKB-UniRule"/>
</dbReference>
<evidence type="ECO:0000256" key="2">
    <source>
        <dbReference type="ARBA" id="ARBA00022679"/>
    </source>
</evidence>
<dbReference type="InterPro" id="IPR010946">
    <property type="entry name" value="GGGP_synth"/>
</dbReference>
<gene>
    <name evidence="10" type="ordered locus">mru_1102</name>
</gene>
<dbReference type="EC" id="2.5.1.41" evidence="9"/>
<dbReference type="OrthoDB" id="7409at2157"/>
<dbReference type="PATRIC" id="fig|634498.28.peg.1104"/>
<dbReference type="Proteomes" id="UP000008680">
    <property type="component" value="Chromosome"/>
</dbReference>
<evidence type="ECO:0000256" key="8">
    <source>
        <dbReference type="ARBA" id="ARBA00047288"/>
    </source>
</evidence>
<keyword evidence="5 9" id="KW-0443">Lipid metabolism</keyword>
<dbReference type="HAMAP" id="MF_00112">
    <property type="entry name" value="GGGP_HepGP_synthase"/>
    <property type="match status" value="1"/>
</dbReference>
<dbReference type="UniPathway" id="UPA00940"/>
<evidence type="ECO:0000256" key="5">
    <source>
        <dbReference type="ARBA" id="ARBA00023098"/>
    </source>
</evidence>
<dbReference type="GO" id="GO:0005737">
    <property type="term" value="C:cytoplasm"/>
    <property type="evidence" value="ECO:0007669"/>
    <property type="project" value="UniProtKB-SubCell"/>
</dbReference>
<dbReference type="AlphaFoldDB" id="D3E342"/>
<dbReference type="PANTHER" id="PTHR40029:SF2">
    <property type="entry name" value="HEPTAPRENYLGLYCERYL PHOSPHATE SYNTHASE"/>
    <property type="match status" value="1"/>
</dbReference>
<dbReference type="Gene3D" id="3.20.20.390">
    <property type="entry name" value="FMN-linked oxidoreductases"/>
    <property type="match status" value="1"/>
</dbReference>
<comment type="function">
    <text evidence="9">Prenyltransferase that catalyzes the transfer of the geranylgeranyl moiety of geranylgeranyl diphosphate (GGPP) to the C3 hydroxyl of sn-glycerol-1-phosphate (G1P). This reaction is the first ether-bond-formation step in the biosynthesis of archaeal membrane lipids.</text>
</comment>
<proteinExistence type="inferred from homology"/>
<evidence type="ECO:0000256" key="7">
    <source>
        <dbReference type="ARBA" id="ARBA00023264"/>
    </source>
</evidence>
<feature type="binding site" evidence="9">
    <location>
        <begin position="224"/>
        <end position="225"/>
    </location>
    <ligand>
        <name>sn-glycerol 1-phosphate</name>
        <dbReference type="ChEBI" id="CHEBI:57685"/>
    </ligand>
</feature>
<comment type="pathway">
    <text evidence="9">Membrane lipid metabolism; glycerophospholipid metabolism.</text>
</comment>
<keyword evidence="6 9" id="KW-0594">Phospholipid biosynthesis</keyword>
<sequence>MENVEQHLKEILKTRKIHLTLIDPDEQSPDEAVNIAKEAIAGGSDGIMVGGSTVDTAALDGTCKALSENIDNPIILFPGNINGASKYADAIFFMSYLNSNNPYWIIGAQALAAPAVNKTGIEKIPMGYVVAEPGGTVGWVGDAKLIPRNKPKIPAIYAMAAENLGMRFFYIEAGSGADQPIPPEMVAYTKRATSDIVLVVGGGIRDGIAAYTAAKAGADIVVTGTVVEETSDVKGKIQEIVAGVRKASE</sequence>
<name>D3E342_METRM</name>
<keyword evidence="4 9" id="KW-0460">Magnesium</keyword>
<dbReference type="FunFam" id="3.20.20.390:FF:000001">
    <property type="entry name" value="Heptaprenylglyceryl phosphate synthase"/>
    <property type="match status" value="1"/>
</dbReference>
<dbReference type="GO" id="GO:0047294">
    <property type="term" value="F:phosphoglycerol geranylgeranyltransferase activity"/>
    <property type="evidence" value="ECO:0007669"/>
    <property type="project" value="UniProtKB-UniRule"/>
</dbReference>
<dbReference type="GeneID" id="8770754"/>
<dbReference type="eggNOG" id="arCOG01085">
    <property type="taxonomic scope" value="Archaea"/>
</dbReference>
<evidence type="ECO:0000313" key="10">
    <source>
        <dbReference type="EMBL" id="ADC46953.1"/>
    </source>
</evidence>
<dbReference type="InterPro" id="IPR039074">
    <property type="entry name" value="GGGP/HepGP_synthase_I"/>
</dbReference>
<comment type="cofactor">
    <cofactor evidence="9">
        <name>Mg(2+)</name>
        <dbReference type="ChEBI" id="CHEBI:18420"/>
    </cofactor>
</comment>
<feature type="binding site" evidence="9">
    <location>
        <position position="52"/>
    </location>
    <ligand>
        <name>Mg(2+)</name>
        <dbReference type="ChEBI" id="CHEBI:18420"/>
    </ligand>
</feature>
<dbReference type="GO" id="GO:0120536">
    <property type="term" value="F:heptaprenylglyceryl phosphate synthase activity"/>
    <property type="evidence" value="ECO:0007669"/>
    <property type="project" value="UniProtKB-ARBA"/>
</dbReference>
<keyword evidence="3 9" id="KW-0479">Metal-binding</keyword>
<keyword evidence="11" id="KW-1185">Reference proteome</keyword>
<organism evidence="10 11">
    <name type="scientific">Methanobrevibacter ruminantium (strain ATCC 35063 / DSM 1093 / JCM 13430 / OCM 146 / M1)</name>
    <name type="common">Methanobacterium ruminantium</name>
    <dbReference type="NCBI Taxonomy" id="634498"/>
    <lineage>
        <taxon>Archaea</taxon>
        <taxon>Methanobacteriati</taxon>
        <taxon>Methanobacteriota</taxon>
        <taxon>Methanomada group</taxon>
        <taxon>Methanobacteria</taxon>
        <taxon>Methanobacteriales</taxon>
        <taxon>Methanobacteriaceae</taxon>
        <taxon>Methanobrevibacter</taxon>
    </lineage>
</organism>
<evidence type="ECO:0000256" key="1">
    <source>
        <dbReference type="ARBA" id="ARBA00022516"/>
    </source>
</evidence>
<reference evidence="10 11" key="1">
    <citation type="journal article" date="2010" name="PLoS ONE">
        <title>The genome sequence of the rumen methanogen Methanobrevibacter ruminantium reveals new possibilities for controlling ruminant methane emissions.</title>
        <authorList>
            <person name="Leahy S.C."/>
            <person name="Kelly W.J."/>
            <person name="Altermann E."/>
            <person name="Ronimus R.S."/>
            <person name="Yeoman C.J."/>
            <person name="Pacheco D.M."/>
            <person name="Li D."/>
            <person name="Kong Z."/>
            <person name="McTavish S."/>
            <person name="Sang C."/>
            <person name="Lambie S.C."/>
            <person name="Janssen P.H."/>
            <person name="Dey D."/>
            <person name="Attwood G.T."/>
        </authorList>
    </citation>
    <scope>NUCLEOTIDE SEQUENCE [LARGE SCALE GENOMIC DNA]</scope>
    <source>
        <strain evidence="11">ATCC 35063 / DSM 1093 / JCM 13430 / OCM 146 / M1</strain>
    </source>
</reference>
<comment type="similarity">
    <text evidence="9">Belongs to the GGGP/HepGP synthase family. Group II subfamily.</text>
</comment>
<feature type="binding site" evidence="9">
    <location>
        <begin position="202"/>
        <end position="203"/>
    </location>
    <ligand>
        <name>sn-glycerol 1-phosphate</name>
        <dbReference type="ChEBI" id="CHEBI:57685"/>
    </ligand>
</feature>
<dbReference type="RefSeq" id="WP_012955903.1">
    <property type="nucleotide sequence ID" value="NC_013790.1"/>
</dbReference>
<dbReference type="CDD" id="cd02812">
    <property type="entry name" value="PcrB_like"/>
    <property type="match status" value="1"/>
</dbReference>
<comment type="subcellular location">
    <subcellularLocation>
        <location evidence="9">Cytoplasm</location>
    </subcellularLocation>
</comment>
<evidence type="ECO:0000256" key="9">
    <source>
        <dbReference type="HAMAP-Rule" id="MF_00112"/>
    </source>
</evidence>
<dbReference type="KEGG" id="mru:mru_1102"/>
<dbReference type="Pfam" id="PF01884">
    <property type="entry name" value="PcrB"/>
    <property type="match status" value="1"/>
</dbReference>
<dbReference type="STRING" id="634498.mru_1102"/>
<dbReference type="NCBIfam" id="NF003198">
    <property type="entry name" value="PRK04169.1-2"/>
    <property type="match status" value="1"/>
</dbReference>
<accession>D3E342</accession>
<dbReference type="SUPFAM" id="SSF51395">
    <property type="entry name" value="FMN-linked oxidoreductases"/>
    <property type="match status" value="1"/>
</dbReference>
<evidence type="ECO:0000256" key="6">
    <source>
        <dbReference type="ARBA" id="ARBA00023209"/>
    </source>
</evidence>
<dbReference type="NCBIfam" id="TIGR01768">
    <property type="entry name" value="GGGP-family"/>
    <property type="match status" value="1"/>
</dbReference>
<evidence type="ECO:0000256" key="3">
    <source>
        <dbReference type="ARBA" id="ARBA00022723"/>
    </source>
</evidence>
<dbReference type="GO" id="GO:0046474">
    <property type="term" value="P:glycerophospholipid biosynthetic process"/>
    <property type="evidence" value="ECO:0007669"/>
    <property type="project" value="UniProtKB-UniRule"/>
</dbReference>
<feature type="binding site" evidence="9">
    <location>
        <position position="23"/>
    </location>
    <ligand>
        <name>Mg(2+)</name>
        <dbReference type="ChEBI" id="CHEBI:18420"/>
    </ligand>
</feature>
<keyword evidence="2 9" id="KW-0808">Transferase</keyword>
<keyword evidence="9" id="KW-0963">Cytoplasm</keyword>